<protein>
    <submittedName>
        <fullName evidence="2">Uncharacterized protein</fullName>
    </submittedName>
</protein>
<keyword evidence="1" id="KW-0732">Signal</keyword>
<name>A0A7X6RNC9_9ACTN</name>
<sequence length="135" mass="13864">MLAMIPRRRWRAGAWAVLLSLLFVAHFFCAAGAMDTAAAAEPDETTAVTGPASAVADSSVSDDAAEEHHLCQAGSSAGADQRASAVAEAVLLGLGTGTALLRAPSPRAVSWRSSTAAAVPWSGTRLLFSLCVQRV</sequence>
<keyword evidence="3" id="KW-1185">Reference proteome</keyword>
<dbReference type="RefSeq" id="WP_061083653.1">
    <property type="nucleotide sequence ID" value="NZ_JAAXPG010000002.1"/>
</dbReference>
<dbReference type="Proteomes" id="UP000553209">
    <property type="component" value="Unassembled WGS sequence"/>
</dbReference>
<organism evidence="2 3">
    <name type="scientific">Nocardiopsis alborubida</name>
    <dbReference type="NCBI Taxonomy" id="146802"/>
    <lineage>
        <taxon>Bacteria</taxon>
        <taxon>Bacillati</taxon>
        <taxon>Actinomycetota</taxon>
        <taxon>Actinomycetes</taxon>
        <taxon>Streptosporangiales</taxon>
        <taxon>Nocardiopsidaceae</taxon>
        <taxon>Nocardiopsis</taxon>
    </lineage>
</organism>
<accession>A0A7X6RNC9</accession>
<proteinExistence type="predicted"/>
<dbReference type="EMBL" id="JAAXPG010000002">
    <property type="protein sequence ID" value="NKY96670.1"/>
    <property type="molecule type" value="Genomic_DNA"/>
</dbReference>
<gene>
    <name evidence="2" type="ORF">HGB44_03130</name>
</gene>
<reference evidence="2 3" key="1">
    <citation type="submission" date="2020-04" db="EMBL/GenBank/DDBJ databases">
        <title>MicrobeNet Type strains.</title>
        <authorList>
            <person name="Nicholson A.C."/>
        </authorList>
    </citation>
    <scope>NUCLEOTIDE SEQUENCE [LARGE SCALE GENOMIC DNA]</scope>
    <source>
        <strain evidence="2 3">ATCC 23612</strain>
    </source>
</reference>
<comment type="caution">
    <text evidence="2">The sequence shown here is derived from an EMBL/GenBank/DDBJ whole genome shotgun (WGS) entry which is preliminary data.</text>
</comment>
<feature type="chain" id="PRO_5038853584" evidence="1">
    <location>
        <begin position="34"/>
        <end position="135"/>
    </location>
</feature>
<evidence type="ECO:0000313" key="2">
    <source>
        <dbReference type="EMBL" id="NKY96670.1"/>
    </source>
</evidence>
<dbReference type="AlphaFoldDB" id="A0A7X6RNC9"/>
<feature type="signal peptide" evidence="1">
    <location>
        <begin position="1"/>
        <end position="33"/>
    </location>
</feature>
<evidence type="ECO:0000313" key="3">
    <source>
        <dbReference type="Proteomes" id="UP000553209"/>
    </source>
</evidence>
<evidence type="ECO:0000256" key="1">
    <source>
        <dbReference type="SAM" id="SignalP"/>
    </source>
</evidence>